<dbReference type="InterPro" id="IPR003593">
    <property type="entry name" value="AAA+_ATPase"/>
</dbReference>
<protein>
    <submittedName>
        <fullName evidence="6">ABC transporter ATP-binding protein</fullName>
    </submittedName>
</protein>
<dbReference type="PANTHER" id="PTHR24220">
    <property type="entry name" value="IMPORT ATP-BINDING PROTEIN"/>
    <property type="match status" value="1"/>
</dbReference>
<keyword evidence="3 6" id="KW-0067">ATP-binding</keyword>
<dbReference type="CDD" id="cd03255">
    <property type="entry name" value="ABC_MJ0796_LolCDE_FtsE"/>
    <property type="match status" value="1"/>
</dbReference>
<dbReference type="PANTHER" id="PTHR24220:SF692">
    <property type="entry name" value="ABC TRANSPORTER DOMAIN-CONTAINING PROTEIN"/>
    <property type="match status" value="1"/>
</dbReference>
<gene>
    <name evidence="7" type="ORF">E6L36_02925</name>
    <name evidence="6" type="ORF">H0N82_10480</name>
</gene>
<name>A0A508Z1B4_LACRH</name>
<dbReference type="InterPro" id="IPR017911">
    <property type="entry name" value="MacB-like_ATP-bd"/>
</dbReference>
<evidence type="ECO:0000313" key="7">
    <source>
        <dbReference type="EMBL" id="THC79450.1"/>
    </source>
</evidence>
<reference evidence="7 8" key="1">
    <citation type="submission" date="2019-04" db="EMBL/GenBank/DDBJ databases">
        <title>Genome Announcement to Ensure Probiotic Safety of Lactobacillus rhamnosus UBLR-58.</title>
        <authorList>
            <person name="Sulthana A."/>
            <person name="Lakshmi S.G."/>
            <person name="Madempudi R.S."/>
        </authorList>
    </citation>
    <scope>NUCLEOTIDE SEQUENCE [LARGE SCALE GENOMIC DNA]</scope>
    <source>
        <strain evidence="7 8">UBLR-58</strain>
    </source>
</reference>
<dbReference type="GO" id="GO:0098796">
    <property type="term" value="C:membrane protein complex"/>
    <property type="evidence" value="ECO:0007669"/>
    <property type="project" value="UniProtKB-ARBA"/>
</dbReference>
<dbReference type="InterPro" id="IPR015854">
    <property type="entry name" value="ABC_transpr_LolD-like"/>
</dbReference>
<evidence type="ECO:0000256" key="2">
    <source>
        <dbReference type="ARBA" id="ARBA00022741"/>
    </source>
</evidence>
<dbReference type="GO" id="GO:0016887">
    <property type="term" value="F:ATP hydrolysis activity"/>
    <property type="evidence" value="ECO:0007669"/>
    <property type="project" value="InterPro"/>
</dbReference>
<reference evidence="6 9" key="2">
    <citation type="submission" date="2020-07" db="EMBL/GenBank/DDBJ databases">
        <title>Organ Donor 1.</title>
        <authorList>
            <person name="Marsh A.J."/>
            <person name="Azcarate-Peril M.A."/>
        </authorList>
    </citation>
    <scope>NUCLEOTIDE SEQUENCE [LARGE SCALE GENOMIC DNA]</scope>
    <source>
        <strain evidence="6 9">AMC0712</strain>
    </source>
</reference>
<evidence type="ECO:0000256" key="1">
    <source>
        <dbReference type="ARBA" id="ARBA00022448"/>
    </source>
</evidence>
<comment type="caution">
    <text evidence="6">The sequence shown here is derived from an EMBL/GenBank/DDBJ whole genome shotgun (WGS) entry which is preliminary data.</text>
</comment>
<keyword evidence="2" id="KW-0547">Nucleotide-binding</keyword>
<evidence type="ECO:0000256" key="4">
    <source>
        <dbReference type="ARBA" id="ARBA00022970"/>
    </source>
</evidence>
<dbReference type="EMBL" id="JACCKI010000008">
    <property type="protein sequence ID" value="NZA05503.1"/>
    <property type="molecule type" value="Genomic_DNA"/>
</dbReference>
<dbReference type="GO" id="GO:0006865">
    <property type="term" value="P:amino acid transport"/>
    <property type="evidence" value="ECO:0007669"/>
    <property type="project" value="UniProtKB-KW"/>
</dbReference>
<dbReference type="RefSeq" id="WP_005692290.1">
    <property type="nucleotide sequence ID" value="NZ_CABFNI010000018.1"/>
</dbReference>
<keyword evidence="1" id="KW-0813">Transport</keyword>
<keyword evidence="4" id="KW-0029">Amino-acid transport</keyword>
<dbReference type="InterPro" id="IPR003439">
    <property type="entry name" value="ABC_transporter-like_ATP-bd"/>
</dbReference>
<dbReference type="PROSITE" id="PS50893">
    <property type="entry name" value="ABC_TRANSPORTER_2"/>
    <property type="match status" value="1"/>
</dbReference>
<accession>A0A508Z1B4</accession>
<dbReference type="PROSITE" id="PS00211">
    <property type="entry name" value="ABC_TRANSPORTER_1"/>
    <property type="match status" value="1"/>
</dbReference>
<dbReference type="SUPFAM" id="SSF52540">
    <property type="entry name" value="P-loop containing nucleoside triphosphate hydrolases"/>
    <property type="match status" value="1"/>
</dbReference>
<dbReference type="FunFam" id="3.40.50.300:FF:000032">
    <property type="entry name" value="Export ABC transporter ATP-binding protein"/>
    <property type="match status" value="1"/>
</dbReference>
<dbReference type="Pfam" id="PF00005">
    <property type="entry name" value="ABC_tran"/>
    <property type="match status" value="1"/>
</dbReference>
<sequence>MISLQNINKTYFLKKKGRGQQVLRNINLDVDDGEFLAIVGPSGSGKSTLLRIIGMLDNEYTGTYQFNKQIIGDLSDDIVSEIRNHRVGFIFQNFELLARYTVGENIKLPLLYGKDRDDPDNHVLELLEMVGLQDKIDEYPASLSGGQQQRVAIARSLILNPSLIIADEPTGALDTTMSKKILQILLKVSGQGRTVIMVTHSPEAASFASRQVKIVDGVLTEI</sequence>
<evidence type="ECO:0000313" key="8">
    <source>
        <dbReference type="Proteomes" id="UP000307517"/>
    </source>
</evidence>
<dbReference type="Proteomes" id="UP000307517">
    <property type="component" value="Unassembled WGS sequence"/>
</dbReference>
<feature type="domain" description="ABC transporter" evidence="5">
    <location>
        <begin position="2"/>
        <end position="222"/>
    </location>
</feature>
<evidence type="ECO:0000259" key="5">
    <source>
        <dbReference type="PROSITE" id="PS50893"/>
    </source>
</evidence>
<dbReference type="GO" id="GO:0005886">
    <property type="term" value="C:plasma membrane"/>
    <property type="evidence" value="ECO:0007669"/>
    <property type="project" value="TreeGrafter"/>
</dbReference>
<dbReference type="Proteomes" id="UP000552935">
    <property type="component" value="Unassembled WGS sequence"/>
</dbReference>
<proteinExistence type="predicted"/>
<dbReference type="EMBL" id="SSHM01000001">
    <property type="protein sequence ID" value="THC79450.1"/>
    <property type="molecule type" value="Genomic_DNA"/>
</dbReference>
<dbReference type="InterPro" id="IPR027417">
    <property type="entry name" value="P-loop_NTPase"/>
</dbReference>
<dbReference type="InterPro" id="IPR017871">
    <property type="entry name" value="ABC_transporter-like_CS"/>
</dbReference>
<evidence type="ECO:0000313" key="6">
    <source>
        <dbReference type="EMBL" id="NZA05503.1"/>
    </source>
</evidence>
<dbReference type="AlphaFoldDB" id="A0A508Z1B4"/>
<dbReference type="SMART" id="SM00382">
    <property type="entry name" value="AAA"/>
    <property type="match status" value="1"/>
</dbReference>
<evidence type="ECO:0000313" key="9">
    <source>
        <dbReference type="Proteomes" id="UP000552935"/>
    </source>
</evidence>
<evidence type="ECO:0000256" key="3">
    <source>
        <dbReference type="ARBA" id="ARBA00022840"/>
    </source>
</evidence>
<organism evidence="6 9">
    <name type="scientific">Lacticaseibacillus rhamnosus</name>
    <name type="common">Lactobacillus rhamnosus</name>
    <dbReference type="NCBI Taxonomy" id="47715"/>
    <lineage>
        <taxon>Bacteria</taxon>
        <taxon>Bacillati</taxon>
        <taxon>Bacillota</taxon>
        <taxon>Bacilli</taxon>
        <taxon>Lactobacillales</taxon>
        <taxon>Lactobacillaceae</taxon>
        <taxon>Lacticaseibacillus</taxon>
    </lineage>
</organism>
<dbReference type="GO" id="GO:0005524">
    <property type="term" value="F:ATP binding"/>
    <property type="evidence" value="ECO:0007669"/>
    <property type="project" value="UniProtKB-KW"/>
</dbReference>
<dbReference type="GO" id="GO:0022857">
    <property type="term" value="F:transmembrane transporter activity"/>
    <property type="evidence" value="ECO:0007669"/>
    <property type="project" value="TreeGrafter"/>
</dbReference>
<dbReference type="Gene3D" id="3.40.50.300">
    <property type="entry name" value="P-loop containing nucleotide triphosphate hydrolases"/>
    <property type="match status" value="1"/>
</dbReference>